<feature type="signal peptide" evidence="1">
    <location>
        <begin position="1"/>
        <end position="22"/>
    </location>
</feature>
<name>A0A922MAC4_SPOEX</name>
<protein>
    <submittedName>
        <fullName evidence="2">Uncharacterized protein</fullName>
    </submittedName>
</protein>
<dbReference type="Proteomes" id="UP000814243">
    <property type="component" value="Unassembled WGS sequence"/>
</dbReference>
<accession>A0A922MAC4</accession>
<feature type="non-terminal residue" evidence="2">
    <location>
        <position position="1"/>
    </location>
</feature>
<keyword evidence="1" id="KW-0732">Signal</keyword>
<comment type="caution">
    <text evidence="2">The sequence shown here is derived from an EMBL/GenBank/DDBJ whole genome shotgun (WGS) entry which is preliminary data.</text>
</comment>
<evidence type="ECO:0000313" key="3">
    <source>
        <dbReference type="Proteomes" id="UP000814243"/>
    </source>
</evidence>
<evidence type="ECO:0000256" key="1">
    <source>
        <dbReference type="SAM" id="SignalP"/>
    </source>
</evidence>
<reference evidence="2" key="1">
    <citation type="journal article" date="2021" name="G3 (Bethesda)">
        <title>Genome and transcriptome analysis of the beet armyworm Spodoptera exigua reveals targets for pest control. .</title>
        <authorList>
            <person name="Simon S."/>
            <person name="Breeschoten T."/>
            <person name="Jansen H.J."/>
            <person name="Dirks R.P."/>
            <person name="Schranz M.E."/>
            <person name="Ros V.I.D."/>
        </authorList>
    </citation>
    <scope>NUCLEOTIDE SEQUENCE</scope>
    <source>
        <strain evidence="2">TB_SE_WUR_2020</strain>
    </source>
</reference>
<dbReference type="AlphaFoldDB" id="A0A922MAC4"/>
<proteinExistence type="predicted"/>
<organism evidence="2 3">
    <name type="scientific">Spodoptera exigua</name>
    <name type="common">Beet armyworm</name>
    <name type="synonym">Noctua fulgens</name>
    <dbReference type="NCBI Taxonomy" id="7107"/>
    <lineage>
        <taxon>Eukaryota</taxon>
        <taxon>Metazoa</taxon>
        <taxon>Ecdysozoa</taxon>
        <taxon>Arthropoda</taxon>
        <taxon>Hexapoda</taxon>
        <taxon>Insecta</taxon>
        <taxon>Pterygota</taxon>
        <taxon>Neoptera</taxon>
        <taxon>Endopterygota</taxon>
        <taxon>Lepidoptera</taxon>
        <taxon>Glossata</taxon>
        <taxon>Ditrysia</taxon>
        <taxon>Noctuoidea</taxon>
        <taxon>Noctuidae</taxon>
        <taxon>Amphipyrinae</taxon>
        <taxon>Spodoptera</taxon>
    </lineage>
</organism>
<gene>
    <name evidence="2" type="ORF">HF086_002755</name>
</gene>
<dbReference type="EMBL" id="JACEFF010000678">
    <property type="protein sequence ID" value="KAH9632933.1"/>
    <property type="molecule type" value="Genomic_DNA"/>
</dbReference>
<feature type="chain" id="PRO_5037503133" evidence="1">
    <location>
        <begin position="23"/>
        <end position="116"/>
    </location>
</feature>
<evidence type="ECO:0000313" key="2">
    <source>
        <dbReference type="EMBL" id="KAH9632933.1"/>
    </source>
</evidence>
<sequence>RGRRIFLLQMLIVCFVPHVALVIQNCSNMAQLSQTLDSSLYLDTEVNTILLMGDLIVSLQDERQIISEYLLKSSAIDVKALQDAFTTFADQVTGVPDIQDHLMTLYHFREDLINIK</sequence>